<dbReference type="EMBL" id="JARK01001684">
    <property type="protein sequence ID" value="EYB82891.1"/>
    <property type="molecule type" value="Genomic_DNA"/>
</dbReference>
<evidence type="ECO:0000256" key="5">
    <source>
        <dbReference type="ARBA" id="ARBA00022989"/>
    </source>
</evidence>
<keyword evidence="9" id="KW-0325">Glycoprotein</keyword>
<comment type="caution">
    <text evidence="13">The sequence shown here is derived from an EMBL/GenBank/DDBJ whole genome shotgun (WGS) entry which is preliminary data.</text>
</comment>
<dbReference type="Proteomes" id="UP000024635">
    <property type="component" value="Unassembled WGS sequence"/>
</dbReference>
<protein>
    <recommendedName>
        <fullName evidence="12">G-protein coupled receptors family 3 profile domain-containing protein</fullName>
    </recommendedName>
</protein>
<evidence type="ECO:0000256" key="1">
    <source>
        <dbReference type="ARBA" id="ARBA00004651"/>
    </source>
</evidence>
<gene>
    <name evidence="13" type="primary">Acey_s0348.g3180</name>
    <name evidence="13" type="ORF">Y032_0348g3180</name>
</gene>
<keyword evidence="14" id="KW-1185">Reference proteome</keyword>
<dbReference type="PANTHER" id="PTHR32546:SF26">
    <property type="entry name" value="SMOG, ISOFORM D"/>
    <property type="match status" value="1"/>
</dbReference>
<keyword evidence="4 11" id="KW-0812">Transmembrane</keyword>
<reference evidence="14" key="1">
    <citation type="journal article" date="2015" name="Nat. Genet.">
        <title>The genome and transcriptome of the zoonotic hookworm Ancylostoma ceylanicum identify infection-specific gene families.</title>
        <authorList>
            <person name="Schwarz E.M."/>
            <person name="Hu Y."/>
            <person name="Antoshechkin I."/>
            <person name="Miller M.M."/>
            <person name="Sternberg P.W."/>
            <person name="Aroian R.V."/>
        </authorList>
    </citation>
    <scope>NUCLEOTIDE SEQUENCE</scope>
    <source>
        <strain evidence="14">HY135</strain>
    </source>
</reference>
<feature type="domain" description="G-protein coupled receptors family 3 profile" evidence="12">
    <location>
        <begin position="79"/>
        <end position="195"/>
    </location>
</feature>
<evidence type="ECO:0000256" key="9">
    <source>
        <dbReference type="ARBA" id="ARBA00023180"/>
    </source>
</evidence>
<evidence type="ECO:0000256" key="2">
    <source>
        <dbReference type="ARBA" id="ARBA00007242"/>
    </source>
</evidence>
<keyword evidence="6" id="KW-0297">G-protein coupled receptor</keyword>
<evidence type="ECO:0000256" key="4">
    <source>
        <dbReference type="ARBA" id="ARBA00022692"/>
    </source>
</evidence>
<keyword evidence="5 11" id="KW-1133">Transmembrane helix</keyword>
<dbReference type="STRING" id="53326.A0A016RX51"/>
<accession>A0A016RX51</accession>
<dbReference type="OrthoDB" id="5823771at2759"/>
<proteinExistence type="inferred from homology"/>
<evidence type="ECO:0000256" key="6">
    <source>
        <dbReference type="ARBA" id="ARBA00023040"/>
    </source>
</evidence>
<evidence type="ECO:0000313" key="14">
    <source>
        <dbReference type="Proteomes" id="UP000024635"/>
    </source>
</evidence>
<dbReference type="InterPro" id="IPR017978">
    <property type="entry name" value="GPCR_3_C"/>
</dbReference>
<keyword evidence="3" id="KW-1003">Cell membrane</keyword>
<keyword evidence="8" id="KW-0675">Receptor</keyword>
<dbReference type="AlphaFoldDB" id="A0A016RX51"/>
<feature type="transmembrane region" description="Helical" evidence="11">
    <location>
        <begin position="184"/>
        <end position="203"/>
    </location>
</feature>
<evidence type="ECO:0000313" key="13">
    <source>
        <dbReference type="EMBL" id="EYB82891.1"/>
    </source>
</evidence>
<name>A0A016RX51_9BILA</name>
<feature type="transmembrane region" description="Helical" evidence="11">
    <location>
        <begin position="145"/>
        <end position="163"/>
    </location>
</feature>
<dbReference type="PANTHER" id="PTHR32546">
    <property type="entry name" value="G-PROTEIN COUPLED RECEPTOR 158-RELATED"/>
    <property type="match status" value="1"/>
</dbReference>
<dbReference type="InterPro" id="IPR043458">
    <property type="entry name" value="GPR158/179"/>
</dbReference>
<feature type="transmembrane region" description="Helical" evidence="11">
    <location>
        <begin position="111"/>
        <end position="133"/>
    </location>
</feature>
<keyword evidence="7 11" id="KW-0472">Membrane</keyword>
<evidence type="ECO:0000256" key="11">
    <source>
        <dbReference type="SAM" id="Phobius"/>
    </source>
</evidence>
<evidence type="ECO:0000259" key="12">
    <source>
        <dbReference type="Pfam" id="PF00003"/>
    </source>
</evidence>
<keyword evidence="10" id="KW-0807">Transducer</keyword>
<feature type="transmembrane region" description="Helical" evidence="11">
    <location>
        <begin position="80"/>
        <end position="99"/>
    </location>
</feature>
<comment type="similarity">
    <text evidence="2">Belongs to the G-protein coupled receptor 3 family.</text>
</comment>
<evidence type="ECO:0000256" key="3">
    <source>
        <dbReference type="ARBA" id="ARBA00022475"/>
    </source>
</evidence>
<evidence type="ECO:0000256" key="7">
    <source>
        <dbReference type="ARBA" id="ARBA00023136"/>
    </source>
</evidence>
<sequence length="260" mass="29253">MSQPQWAGGRFERTNRKTVPRPVSLTMIHIHKYTVLKATFQANCTWTVHGGLRVLAKTCCGKGEDSALCRTDPDRNRPMLLVANAACAVACLALIPVVCRARRRGQEARGWALMELFLIGASILYMILLIDWFAPPEAGCCVAVWLRQIGFSTFYGSIVLKIYRNLQEYRVRKAQHVSVREKDMVKYLVGMLALTITAGQGFMKRQSHKPTMASVIGYPIDYVTMRGAGRKTWFAHLVSLGFAFMNPSQVDQDKPMRTVH</sequence>
<dbReference type="GO" id="GO:0005886">
    <property type="term" value="C:plasma membrane"/>
    <property type="evidence" value="ECO:0007669"/>
    <property type="project" value="UniProtKB-SubCell"/>
</dbReference>
<evidence type="ECO:0000256" key="8">
    <source>
        <dbReference type="ARBA" id="ARBA00023170"/>
    </source>
</evidence>
<dbReference type="Pfam" id="PF00003">
    <property type="entry name" value="7tm_3"/>
    <property type="match status" value="1"/>
</dbReference>
<comment type="subcellular location">
    <subcellularLocation>
        <location evidence="1">Cell membrane</location>
        <topology evidence="1">Multi-pass membrane protein</topology>
    </subcellularLocation>
</comment>
<dbReference type="GO" id="GO:0004930">
    <property type="term" value="F:G protein-coupled receptor activity"/>
    <property type="evidence" value="ECO:0007669"/>
    <property type="project" value="UniProtKB-KW"/>
</dbReference>
<evidence type="ECO:0000256" key="10">
    <source>
        <dbReference type="ARBA" id="ARBA00023224"/>
    </source>
</evidence>
<organism evidence="13 14">
    <name type="scientific">Ancylostoma ceylanicum</name>
    <dbReference type="NCBI Taxonomy" id="53326"/>
    <lineage>
        <taxon>Eukaryota</taxon>
        <taxon>Metazoa</taxon>
        <taxon>Ecdysozoa</taxon>
        <taxon>Nematoda</taxon>
        <taxon>Chromadorea</taxon>
        <taxon>Rhabditida</taxon>
        <taxon>Rhabditina</taxon>
        <taxon>Rhabditomorpha</taxon>
        <taxon>Strongyloidea</taxon>
        <taxon>Ancylostomatidae</taxon>
        <taxon>Ancylostomatinae</taxon>
        <taxon>Ancylostoma</taxon>
    </lineage>
</organism>